<dbReference type="EMBL" id="JBHTBH010000002">
    <property type="protein sequence ID" value="MFC7327236.1"/>
    <property type="molecule type" value="Genomic_DNA"/>
</dbReference>
<dbReference type="SFLD" id="SFLDS00003">
    <property type="entry name" value="Haloacid_Dehalogenase"/>
    <property type="match status" value="1"/>
</dbReference>
<dbReference type="InterPro" id="IPR023214">
    <property type="entry name" value="HAD_sf"/>
</dbReference>
<protein>
    <submittedName>
        <fullName evidence="1">HAD family hydrolase</fullName>
    </submittedName>
</protein>
<keyword evidence="1" id="KW-0378">Hydrolase</keyword>
<dbReference type="Proteomes" id="UP001596540">
    <property type="component" value="Unassembled WGS sequence"/>
</dbReference>
<gene>
    <name evidence="1" type="ORF">ACFQRF_05725</name>
</gene>
<dbReference type="GO" id="GO:0016787">
    <property type="term" value="F:hydrolase activity"/>
    <property type="evidence" value="ECO:0007669"/>
    <property type="project" value="UniProtKB-KW"/>
</dbReference>
<dbReference type="InterPro" id="IPR023198">
    <property type="entry name" value="PGP-like_dom2"/>
</dbReference>
<dbReference type="PRINTS" id="PR00413">
    <property type="entry name" value="HADHALOGNASE"/>
</dbReference>
<dbReference type="PANTHER" id="PTHR43481:SF4">
    <property type="entry name" value="GLYCEROL-1-PHOSPHATE PHOSPHOHYDROLASE 1-RELATED"/>
    <property type="match status" value="1"/>
</dbReference>
<dbReference type="CDD" id="cd07505">
    <property type="entry name" value="HAD_BPGM-like"/>
    <property type="match status" value="1"/>
</dbReference>
<proteinExistence type="predicted"/>
<dbReference type="SUPFAM" id="SSF56784">
    <property type="entry name" value="HAD-like"/>
    <property type="match status" value="1"/>
</dbReference>
<dbReference type="Pfam" id="PF13419">
    <property type="entry name" value="HAD_2"/>
    <property type="match status" value="1"/>
</dbReference>
<dbReference type="InterPro" id="IPR006439">
    <property type="entry name" value="HAD-SF_hydro_IA"/>
</dbReference>
<dbReference type="InterPro" id="IPR041492">
    <property type="entry name" value="HAD_2"/>
</dbReference>
<dbReference type="NCBIfam" id="TIGR01509">
    <property type="entry name" value="HAD-SF-IA-v3"/>
    <property type="match status" value="1"/>
</dbReference>
<dbReference type="InterPro" id="IPR051806">
    <property type="entry name" value="HAD-like_SPP"/>
</dbReference>
<evidence type="ECO:0000313" key="2">
    <source>
        <dbReference type="Proteomes" id="UP001596540"/>
    </source>
</evidence>
<name>A0ABW2KDC9_9ACTN</name>
<organism evidence="1 2">
    <name type="scientific">Marinactinospora rubrisoli</name>
    <dbReference type="NCBI Taxonomy" id="2715399"/>
    <lineage>
        <taxon>Bacteria</taxon>
        <taxon>Bacillati</taxon>
        <taxon>Actinomycetota</taxon>
        <taxon>Actinomycetes</taxon>
        <taxon>Streptosporangiales</taxon>
        <taxon>Nocardiopsidaceae</taxon>
        <taxon>Marinactinospora</taxon>
    </lineage>
</organism>
<dbReference type="Gene3D" id="3.40.50.1000">
    <property type="entry name" value="HAD superfamily/HAD-like"/>
    <property type="match status" value="1"/>
</dbReference>
<reference evidence="2" key="1">
    <citation type="journal article" date="2019" name="Int. J. Syst. Evol. Microbiol.">
        <title>The Global Catalogue of Microorganisms (GCM) 10K type strain sequencing project: providing services to taxonomists for standard genome sequencing and annotation.</title>
        <authorList>
            <consortium name="The Broad Institute Genomics Platform"/>
            <consortium name="The Broad Institute Genome Sequencing Center for Infectious Disease"/>
            <person name="Wu L."/>
            <person name="Ma J."/>
        </authorList>
    </citation>
    <scope>NUCLEOTIDE SEQUENCE [LARGE SCALE GENOMIC DNA]</scope>
    <source>
        <strain evidence="2">CGMCC 4.7382</strain>
    </source>
</reference>
<dbReference type="InterPro" id="IPR036412">
    <property type="entry name" value="HAD-like_sf"/>
</dbReference>
<sequence length="232" mass="24102">MTATGGSTAAAPRGPQAVLFDLDGTLIDTEDMWMATEAEVAESLGGRWTAADRDANVGGSARAAAEYLVRVTRTDVPVPEVMRMLATVMRRRLAAGPEPRPGAKELLTEVRRSGLPTALVTSTHRPLLEVSITAIGAEHFDVTVAGDEVAHNKPHPEPYLTAARLLGVDPAGCVALEDSPTGVASAQAAGCVTVAVPHLLPIGPAERRVVVDSLVGLDVEWLRATAVAHGAG</sequence>
<evidence type="ECO:0000313" key="1">
    <source>
        <dbReference type="EMBL" id="MFC7327236.1"/>
    </source>
</evidence>
<dbReference type="Gene3D" id="1.10.150.240">
    <property type="entry name" value="Putative phosphatase, domain 2"/>
    <property type="match status" value="1"/>
</dbReference>
<dbReference type="RefSeq" id="WP_379869437.1">
    <property type="nucleotide sequence ID" value="NZ_JBHTBH010000002.1"/>
</dbReference>
<keyword evidence="2" id="KW-1185">Reference proteome</keyword>
<dbReference type="PANTHER" id="PTHR43481">
    <property type="entry name" value="FRUCTOSE-1-PHOSPHATE PHOSPHATASE"/>
    <property type="match status" value="1"/>
</dbReference>
<dbReference type="SFLD" id="SFLDG01129">
    <property type="entry name" value="C1.5:_HAD__Beta-PGM__Phosphata"/>
    <property type="match status" value="1"/>
</dbReference>
<comment type="caution">
    <text evidence="1">The sequence shown here is derived from an EMBL/GenBank/DDBJ whole genome shotgun (WGS) entry which is preliminary data.</text>
</comment>
<accession>A0ABW2KDC9</accession>